<feature type="chain" id="PRO_5004180300" description="Tat pathway signal protein" evidence="1">
    <location>
        <begin position="23"/>
        <end position="141"/>
    </location>
</feature>
<accession>Q11IE0</accession>
<evidence type="ECO:0008006" key="3">
    <source>
        <dbReference type="Google" id="ProtNLM"/>
    </source>
</evidence>
<dbReference type="HOGENOM" id="CLU_133199_1_0_5"/>
<protein>
    <recommendedName>
        <fullName evidence="3">Tat pathway signal protein</fullName>
    </recommendedName>
</protein>
<sequence precursor="true">MRGRLASWLIVTLMADAGHVLAQEGGNAPVLSLELNGAEPSERGCRLTFVAANRLGQDIARAAYEVALFGKDGLVKRLTVLDFKELPDSETKVRQFVMPDMDCADLGRVLVNDATACEGPEAAACMRRLETATRGAVAFGK</sequence>
<reference evidence="2" key="1">
    <citation type="submission" date="2006-06" db="EMBL/GenBank/DDBJ databases">
        <title>Complete sequence of chromosome of Chelativorans sp. BNC1.</title>
        <authorList>
            <consortium name="US DOE Joint Genome Institute"/>
            <person name="Copeland A."/>
            <person name="Lucas S."/>
            <person name="Lapidus A."/>
            <person name="Barry K."/>
            <person name="Detter J.C."/>
            <person name="Glavina del Rio T."/>
            <person name="Hammon N."/>
            <person name="Israni S."/>
            <person name="Dalin E."/>
            <person name="Tice H."/>
            <person name="Pitluck S."/>
            <person name="Chertkov O."/>
            <person name="Brettin T."/>
            <person name="Bruce D."/>
            <person name="Han C."/>
            <person name="Tapia R."/>
            <person name="Gilna P."/>
            <person name="Schmutz J."/>
            <person name="Larimer F."/>
            <person name="Land M."/>
            <person name="Hauser L."/>
            <person name="Kyrpides N."/>
            <person name="Mikhailova N."/>
            <person name="Richardson P."/>
        </authorList>
    </citation>
    <scope>NUCLEOTIDE SEQUENCE</scope>
    <source>
        <strain evidence="2">BNC1</strain>
    </source>
</reference>
<dbReference type="EMBL" id="CP000390">
    <property type="protein sequence ID" value="ABG62835.1"/>
    <property type="molecule type" value="Genomic_DNA"/>
</dbReference>
<evidence type="ECO:0000256" key="1">
    <source>
        <dbReference type="SAM" id="SignalP"/>
    </source>
</evidence>
<keyword evidence="1" id="KW-0732">Signal</keyword>
<evidence type="ECO:0000313" key="2">
    <source>
        <dbReference type="EMBL" id="ABG62835.1"/>
    </source>
</evidence>
<dbReference type="KEGG" id="mes:Meso_1439"/>
<name>Q11IE0_CHESB</name>
<dbReference type="AlphaFoldDB" id="Q11IE0"/>
<feature type="signal peptide" evidence="1">
    <location>
        <begin position="1"/>
        <end position="22"/>
    </location>
</feature>
<dbReference type="eggNOG" id="ENOG50330WR">
    <property type="taxonomic scope" value="Bacteria"/>
</dbReference>
<dbReference type="STRING" id="266779.Meso_1439"/>
<proteinExistence type="predicted"/>
<gene>
    <name evidence="2" type="ordered locus">Meso_1439</name>
</gene>
<dbReference type="OrthoDB" id="7707524at2"/>
<organism evidence="2">
    <name type="scientific">Chelativorans sp. (strain BNC1)</name>
    <dbReference type="NCBI Taxonomy" id="266779"/>
    <lineage>
        <taxon>Bacteria</taxon>
        <taxon>Pseudomonadati</taxon>
        <taxon>Pseudomonadota</taxon>
        <taxon>Alphaproteobacteria</taxon>
        <taxon>Hyphomicrobiales</taxon>
        <taxon>Phyllobacteriaceae</taxon>
        <taxon>Chelativorans</taxon>
    </lineage>
</organism>